<evidence type="ECO:0000256" key="7">
    <source>
        <dbReference type="SAM" id="Phobius"/>
    </source>
</evidence>
<evidence type="ECO:0000256" key="1">
    <source>
        <dbReference type="ARBA" id="ARBA00004651"/>
    </source>
</evidence>
<comment type="subcellular location">
    <subcellularLocation>
        <location evidence="1">Cell membrane</location>
        <topology evidence="1">Multi-pass membrane protein</topology>
    </subcellularLocation>
</comment>
<keyword evidence="4 7" id="KW-0812">Transmembrane</keyword>
<accession>A0ABN1GM86</accession>
<name>A0ABN1GM86_9ACTN</name>
<dbReference type="InterPro" id="IPR036259">
    <property type="entry name" value="MFS_trans_sf"/>
</dbReference>
<evidence type="ECO:0000256" key="5">
    <source>
        <dbReference type="ARBA" id="ARBA00022989"/>
    </source>
</evidence>
<feature type="transmembrane region" description="Helical" evidence="7">
    <location>
        <begin position="46"/>
        <end position="67"/>
    </location>
</feature>
<dbReference type="CDD" id="cd06173">
    <property type="entry name" value="MFS_MefA_like"/>
    <property type="match status" value="1"/>
</dbReference>
<feature type="transmembrane region" description="Helical" evidence="7">
    <location>
        <begin position="375"/>
        <end position="397"/>
    </location>
</feature>
<evidence type="ECO:0000256" key="3">
    <source>
        <dbReference type="ARBA" id="ARBA00022475"/>
    </source>
</evidence>
<dbReference type="SUPFAM" id="SSF103473">
    <property type="entry name" value="MFS general substrate transporter"/>
    <property type="match status" value="1"/>
</dbReference>
<sequence length="425" mass="44617">MSPTFKSLSVPNYRRYFTGMAVSNTGSWMQRVAQDWLVLQLSSGSAVTLGITTALQFGPIVLLSSLGGVLADRYDKRRLLFVTNTVMGLLALILGALVLTDLAAVWHVYVLAAGLGVVAALDTPTRQAFVVEMVGREDLPNAVGLNSASFNGGRIIGPAVAGFLIEAFDGDTGWVFLINALTYLAPVIALHRMRVADLHRSELAPRGRGQLAEGIRYVRGRPDLMAVLFVVFCLGTFGLNFQITNALMATAEFGKGAGEFGLLGSAIAVGSLAGALLGARRTEVRVRLVIGGALAFGLLEIVSGVMPNYGLYAASLPAVGVAALLTTTAANSVMQLSVAPAMRGRVMALYITVLFGGTPVGAPLVGWLAEECGPRWSLVVGGVVTAASAALAGSYLARRAKITVRATVFPRPRLSLEYPVSEPVP</sequence>
<dbReference type="RefSeq" id="WP_344603292.1">
    <property type="nucleotide sequence ID" value="NZ_BAAAHE010000011.1"/>
</dbReference>
<organism evidence="8 9">
    <name type="scientific">Sporichthya brevicatena</name>
    <dbReference type="NCBI Taxonomy" id="171442"/>
    <lineage>
        <taxon>Bacteria</taxon>
        <taxon>Bacillati</taxon>
        <taxon>Actinomycetota</taxon>
        <taxon>Actinomycetes</taxon>
        <taxon>Sporichthyales</taxon>
        <taxon>Sporichthyaceae</taxon>
        <taxon>Sporichthya</taxon>
    </lineage>
</organism>
<feature type="transmembrane region" description="Helical" evidence="7">
    <location>
        <begin position="104"/>
        <end position="121"/>
    </location>
</feature>
<evidence type="ECO:0000256" key="6">
    <source>
        <dbReference type="ARBA" id="ARBA00023136"/>
    </source>
</evidence>
<evidence type="ECO:0000313" key="9">
    <source>
        <dbReference type="Proteomes" id="UP001500957"/>
    </source>
</evidence>
<feature type="transmembrane region" description="Helical" evidence="7">
    <location>
        <begin position="312"/>
        <end position="334"/>
    </location>
</feature>
<proteinExistence type="predicted"/>
<dbReference type="Pfam" id="PF05977">
    <property type="entry name" value="MFS_3"/>
    <property type="match status" value="1"/>
</dbReference>
<dbReference type="Proteomes" id="UP001500957">
    <property type="component" value="Unassembled WGS sequence"/>
</dbReference>
<feature type="transmembrane region" description="Helical" evidence="7">
    <location>
        <begin position="260"/>
        <end position="279"/>
    </location>
</feature>
<protein>
    <submittedName>
        <fullName evidence="8">MFS transporter</fullName>
    </submittedName>
</protein>
<gene>
    <name evidence="8" type="ORF">GCM10009547_15370</name>
</gene>
<keyword evidence="2" id="KW-0813">Transport</keyword>
<dbReference type="PANTHER" id="PTHR23513:SF11">
    <property type="entry name" value="STAPHYLOFERRIN A TRANSPORTER"/>
    <property type="match status" value="1"/>
</dbReference>
<keyword evidence="9" id="KW-1185">Reference proteome</keyword>
<evidence type="ECO:0000313" key="8">
    <source>
        <dbReference type="EMBL" id="GAA0614452.1"/>
    </source>
</evidence>
<comment type="caution">
    <text evidence="8">The sequence shown here is derived from an EMBL/GenBank/DDBJ whole genome shotgun (WGS) entry which is preliminary data.</text>
</comment>
<keyword evidence="6 7" id="KW-0472">Membrane</keyword>
<dbReference type="Gene3D" id="1.20.1250.20">
    <property type="entry name" value="MFS general substrate transporter like domains"/>
    <property type="match status" value="1"/>
</dbReference>
<feature type="transmembrane region" description="Helical" evidence="7">
    <location>
        <begin position="286"/>
        <end position="306"/>
    </location>
</feature>
<dbReference type="EMBL" id="BAAAHE010000011">
    <property type="protein sequence ID" value="GAA0614452.1"/>
    <property type="molecule type" value="Genomic_DNA"/>
</dbReference>
<feature type="transmembrane region" description="Helical" evidence="7">
    <location>
        <begin position="346"/>
        <end position="369"/>
    </location>
</feature>
<reference evidence="8 9" key="1">
    <citation type="journal article" date="2019" name="Int. J. Syst. Evol. Microbiol.">
        <title>The Global Catalogue of Microorganisms (GCM) 10K type strain sequencing project: providing services to taxonomists for standard genome sequencing and annotation.</title>
        <authorList>
            <consortium name="The Broad Institute Genomics Platform"/>
            <consortium name="The Broad Institute Genome Sequencing Center for Infectious Disease"/>
            <person name="Wu L."/>
            <person name="Ma J."/>
        </authorList>
    </citation>
    <scope>NUCLEOTIDE SEQUENCE [LARGE SCALE GENOMIC DNA]</scope>
    <source>
        <strain evidence="8 9">JCM 10671</strain>
    </source>
</reference>
<feature type="transmembrane region" description="Helical" evidence="7">
    <location>
        <begin position="224"/>
        <end position="248"/>
    </location>
</feature>
<dbReference type="PANTHER" id="PTHR23513">
    <property type="entry name" value="INTEGRAL MEMBRANE EFFLUX PROTEIN-RELATED"/>
    <property type="match status" value="1"/>
</dbReference>
<evidence type="ECO:0000256" key="2">
    <source>
        <dbReference type="ARBA" id="ARBA00022448"/>
    </source>
</evidence>
<feature type="transmembrane region" description="Helical" evidence="7">
    <location>
        <begin position="79"/>
        <end position="98"/>
    </location>
</feature>
<keyword evidence="5 7" id="KW-1133">Transmembrane helix</keyword>
<evidence type="ECO:0000256" key="4">
    <source>
        <dbReference type="ARBA" id="ARBA00022692"/>
    </source>
</evidence>
<keyword evidence="3" id="KW-1003">Cell membrane</keyword>
<dbReference type="InterPro" id="IPR010290">
    <property type="entry name" value="TM_effector"/>
</dbReference>